<dbReference type="InterPro" id="IPR036388">
    <property type="entry name" value="WH-like_DNA-bd_sf"/>
</dbReference>
<evidence type="ECO:0000259" key="4">
    <source>
        <dbReference type="PROSITE" id="PS50949"/>
    </source>
</evidence>
<evidence type="ECO:0000313" key="6">
    <source>
        <dbReference type="Proteomes" id="UP000015525"/>
    </source>
</evidence>
<evidence type="ECO:0000256" key="1">
    <source>
        <dbReference type="ARBA" id="ARBA00023015"/>
    </source>
</evidence>
<dbReference type="GO" id="GO:0003700">
    <property type="term" value="F:DNA-binding transcription factor activity"/>
    <property type="evidence" value="ECO:0007669"/>
    <property type="project" value="InterPro"/>
</dbReference>
<keyword evidence="3" id="KW-0804">Transcription</keyword>
<dbReference type="Gene3D" id="1.10.10.10">
    <property type="entry name" value="Winged helix-like DNA-binding domain superfamily/Winged helix DNA-binding domain"/>
    <property type="match status" value="1"/>
</dbReference>
<name>T0I2I2_9SPHN</name>
<evidence type="ECO:0000256" key="3">
    <source>
        <dbReference type="ARBA" id="ARBA00023163"/>
    </source>
</evidence>
<keyword evidence="6" id="KW-1185">Reference proteome</keyword>
<reference evidence="5 6" key="1">
    <citation type="journal article" date="2013" name="Genome Announc.">
        <title>Draft Genome Sequence of Sphingobium quisquiliarum Strain P25T, a Novel Hexachlorocyclohexane (HCH)-Degrading Bacterium Isolated from an HCH Dumpsite.</title>
        <authorList>
            <person name="Kumar Singh A."/>
            <person name="Sangwan N."/>
            <person name="Sharma A."/>
            <person name="Gupta V."/>
            <person name="Khurana J.P."/>
            <person name="Lal R."/>
        </authorList>
    </citation>
    <scope>NUCLEOTIDE SEQUENCE [LARGE SCALE GENOMIC DNA]</scope>
    <source>
        <strain evidence="5 6">P25</strain>
    </source>
</reference>
<dbReference type="PRINTS" id="PR00035">
    <property type="entry name" value="HTHGNTR"/>
</dbReference>
<sequence>MPTDPAPHEELNRVRSYVEQARRDQQARLPSEPQLAERLGITRPRLRRILKKLESEGLIWRHVGKGTFVGERSLTNTLGELPNMLTPLETFEARIVLEPQLAGLAALRATPAQIEEMRECLARMADLSQFADWAVWDERLHRLVAKAAHNTLLLALYDTVRESAPTGMRDRLHDVFPAPAPETNEQHEAYVDAIAARDHKRAEALMRAHLQSVRDALFGSR</sequence>
<dbReference type="PROSITE" id="PS50949">
    <property type="entry name" value="HTH_GNTR"/>
    <property type="match status" value="1"/>
</dbReference>
<dbReference type="PANTHER" id="PTHR43537:SF5">
    <property type="entry name" value="UXU OPERON TRANSCRIPTIONAL REGULATOR"/>
    <property type="match status" value="1"/>
</dbReference>
<dbReference type="InterPro" id="IPR011711">
    <property type="entry name" value="GntR_C"/>
</dbReference>
<keyword evidence="2" id="KW-0238">DNA-binding</keyword>
<dbReference type="Pfam" id="PF00392">
    <property type="entry name" value="GntR"/>
    <property type="match status" value="1"/>
</dbReference>
<dbReference type="EMBL" id="ATHO01000131">
    <property type="protein sequence ID" value="EQB03829.1"/>
    <property type="molecule type" value="Genomic_DNA"/>
</dbReference>
<dbReference type="AlphaFoldDB" id="T0I2I2"/>
<feature type="domain" description="HTH gntR-type" evidence="4">
    <location>
        <begin position="4"/>
        <end position="72"/>
    </location>
</feature>
<keyword evidence="1" id="KW-0805">Transcription regulation</keyword>
<dbReference type="PATRIC" id="fig|1329909.3.peg.2813"/>
<dbReference type="SMART" id="SM00895">
    <property type="entry name" value="FCD"/>
    <property type="match status" value="1"/>
</dbReference>
<evidence type="ECO:0000313" key="5">
    <source>
        <dbReference type="EMBL" id="EQB03829.1"/>
    </source>
</evidence>
<dbReference type="SUPFAM" id="SSF48008">
    <property type="entry name" value="GntR ligand-binding domain-like"/>
    <property type="match status" value="1"/>
</dbReference>
<dbReference type="Pfam" id="PF07729">
    <property type="entry name" value="FCD"/>
    <property type="match status" value="1"/>
</dbReference>
<dbReference type="Proteomes" id="UP000015525">
    <property type="component" value="Unassembled WGS sequence"/>
</dbReference>
<evidence type="ECO:0000256" key="2">
    <source>
        <dbReference type="ARBA" id="ARBA00023125"/>
    </source>
</evidence>
<dbReference type="InterPro" id="IPR008920">
    <property type="entry name" value="TF_FadR/GntR_C"/>
</dbReference>
<dbReference type="GO" id="GO:0003677">
    <property type="term" value="F:DNA binding"/>
    <property type="evidence" value="ECO:0007669"/>
    <property type="project" value="UniProtKB-KW"/>
</dbReference>
<dbReference type="InterPro" id="IPR036390">
    <property type="entry name" value="WH_DNA-bd_sf"/>
</dbReference>
<accession>T0I2I2</accession>
<gene>
    <name evidence="5" type="ORF">L288_14615</name>
</gene>
<dbReference type="PANTHER" id="PTHR43537">
    <property type="entry name" value="TRANSCRIPTIONAL REGULATOR, GNTR FAMILY"/>
    <property type="match status" value="1"/>
</dbReference>
<protein>
    <recommendedName>
        <fullName evidence="4">HTH gntR-type domain-containing protein</fullName>
    </recommendedName>
</protein>
<dbReference type="SUPFAM" id="SSF46785">
    <property type="entry name" value="Winged helix' DNA-binding domain"/>
    <property type="match status" value="1"/>
</dbReference>
<dbReference type="InterPro" id="IPR000524">
    <property type="entry name" value="Tscrpt_reg_HTH_GntR"/>
</dbReference>
<dbReference type="Gene3D" id="1.20.120.530">
    <property type="entry name" value="GntR ligand-binding domain-like"/>
    <property type="match status" value="1"/>
</dbReference>
<dbReference type="SMART" id="SM00345">
    <property type="entry name" value="HTH_GNTR"/>
    <property type="match status" value="1"/>
</dbReference>
<organism evidence="5 6">
    <name type="scientific">Sphingobium quisquiliarum P25</name>
    <dbReference type="NCBI Taxonomy" id="1329909"/>
    <lineage>
        <taxon>Bacteria</taxon>
        <taxon>Pseudomonadati</taxon>
        <taxon>Pseudomonadota</taxon>
        <taxon>Alphaproteobacteria</taxon>
        <taxon>Sphingomonadales</taxon>
        <taxon>Sphingomonadaceae</taxon>
        <taxon>Sphingobium</taxon>
    </lineage>
</organism>
<proteinExistence type="predicted"/>
<comment type="caution">
    <text evidence="5">The sequence shown here is derived from an EMBL/GenBank/DDBJ whole genome shotgun (WGS) entry which is preliminary data.</text>
</comment>